<accession>A0ABW3UQE6</accession>
<keyword evidence="1" id="KW-0805">Transcription regulation</keyword>
<evidence type="ECO:0000256" key="1">
    <source>
        <dbReference type="ARBA" id="ARBA00023015"/>
    </source>
</evidence>
<comment type="caution">
    <text evidence="5">The sequence shown here is derived from an EMBL/GenBank/DDBJ whole genome shotgun (WGS) entry which is preliminary data.</text>
</comment>
<gene>
    <name evidence="5" type="ORF">ACFQ4B_21190</name>
</gene>
<dbReference type="RefSeq" id="WP_345588326.1">
    <property type="nucleotide sequence ID" value="NZ_BAABJG010000015.1"/>
</dbReference>
<protein>
    <submittedName>
        <fullName evidence="5">ArsR/SmtB family transcription factor</fullName>
    </submittedName>
</protein>
<dbReference type="InterPro" id="IPR016943">
    <property type="entry name" value="UCP030050_HTH"/>
</dbReference>
<organism evidence="5 6">
    <name type="scientific">Paenibacillus vulneris</name>
    <dbReference type="NCBI Taxonomy" id="1133364"/>
    <lineage>
        <taxon>Bacteria</taxon>
        <taxon>Bacillati</taxon>
        <taxon>Bacillota</taxon>
        <taxon>Bacilli</taxon>
        <taxon>Bacillales</taxon>
        <taxon>Paenibacillaceae</taxon>
        <taxon>Paenibacillus</taxon>
    </lineage>
</organism>
<name>A0ABW3UQE6_9BACL</name>
<dbReference type="Proteomes" id="UP001597180">
    <property type="component" value="Unassembled WGS sequence"/>
</dbReference>
<sequence length="303" mass="34271">MLTITASEDHLPVYEALASEVRLRILRMLAAQPMNIKDLAQQLKLSSAIVTMHIRKLEAGGLISTQLVRKEGGTHKMCSLAVDRIQIELPSPSANEAQRQVYESVIPVGHYTEFEVYPTCGLATKEKIIGQFDDPRYFLEPERMHAHILWFGKGFVEYRIPNYLLPGQVLEEIEVSMELGSEAPGANDHWPSDIRFYLNGTLLGQWTSPGDYGSIRGKHAPDWWRTGLNQYGLFKVIRIKKEGSYIDGQLMSSVGLSDLELDRNHWTLRLAVEEDSAHVGGLTLYGEGFGNYSQDPVFRVYFR</sequence>
<dbReference type="PANTHER" id="PTHR33154">
    <property type="entry name" value="TRANSCRIPTIONAL REGULATOR, ARSR FAMILY"/>
    <property type="match status" value="1"/>
</dbReference>
<evidence type="ECO:0000259" key="4">
    <source>
        <dbReference type="PROSITE" id="PS50987"/>
    </source>
</evidence>
<dbReference type="Pfam" id="PF12840">
    <property type="entry name" value="HTH_20"/>
    <property type="match status" value="1"/>
</dbReference>
<dbReference type="InterPro" id="IPR001845">
    <property type="entry name" value="HTH_ArsR_DNA-bd_dom"/>
</dbReference>
<dbReference type="PANTHER" id="PTHR33154:SF33">
    <property type="entry name" value="TRANSCRIPTIONAL REPRESSOR SDPR"/>
    <property type="match status" value="1"/>
</dbReference>
<keyword evidence="3" id="KW-0804">Transcription</keyword>
<dbReference type="EMBL" id="JBHTLU010000031">
    <property type="protein sequence ID" value="MFD1222637.1"/>
    <property type="molecule type" value="Genomic_DNA"/>
</dbReference>
<evidence type="ECO:0000256" key="3">
    <source>
        <dbReference type="ARBA" id="ARBA00023163"/>
    </source>
</evidence>
<dbReference type="InterPro" id="IPR036388">
    <property type="entry name" value="WH-like_DNA-bd_sf"/>
</dbReference>
<dbReference type="SUPFAM" id="SSF46785">
    <property type="entry name" value="Winged helix' DNA-binding domain"/>
    <property type="match status" value="1"/>
</dbReference>
<dbReference type="InterPro" id="IPR051081">
    <property type="entry name" value="HTH_MetalResp_TranReg"/>
</dbReference>
<evidence type="ECO:0000256" key="2">
    <source>
        <dbReference type="ARBA" id="ARBA00023125"/>
    </source>
</evidence>
<dbReference type="PIRSF" id="PIRSF030050">
    <property type="entry name" value="UCP030050_HTH"/>
    <property type="match status" value="1"/>
</dbReference>
<reference evidence="6" key="1">
    <citation type="journal article" date="2019" name="Int. J. Syst. Evol. Microbiol.">
        <title>The Global Catalogue of Microorganisms (GCM) 10K type strain sequencing project: providing services to taxonomists for standard genome sequencing and annotation.</title>
        <authorList>
            <consortium name="The Broad Institute Genomics Platform"/>
            <consortium name="The Broad Institute Genome Sequencing Center for Infectious Disease"/>
            <person name="Wu L."/>
            <person name="Ma J."/>
        </authorList>
    </citation>
    <scope>NUCLEOTIDE SEQUENCE [LARGE SCALE GENOMIC DNA]</scope>
    <source>
        <strain evidence="6">CCUG 53270</strain>
    </source>
</reference>
<evidence type="ECO:0000313" key="5">
    <source>
        <dbReference type="EMBL" id="MFD1222637.1"/>
    </source>
</evidence>
<dbReference type="InterPro" id="IPR036390">
    <property type="entry name" value="WH_DNA-bd_sf"/>
</dbReference>
<dbReference type="Gene3D" id="1.10.10.10">
    <property type="entry name" value="Winged helix-like DNA-binding domain superfamily/Winged helix DNA-binding domain"/>
    <property type="match status" value="1"/>
</dbReference>
<dbReference type="InterPro" id="IPR011991">
    <property type="entry name" value="ArsR-like_HTH"/>
</dbReference>
<feature type="domain" description="HTH arsR-type" evidence="4">
    <location>
        <begin position="2"/>
        <end position="96"/>
    </location>
</feature>
<evidence type="ECO:0000313" key="6">
    <source>
        <dbReference type="Proteomes" id="UP001597180"/>
    </source>
</evidence>
<keyword evidence="6" id="KW-1185">Reference proteome</keyword>
<dbReference type="SMART" id="SM00418">
    <property type="entry name" value="HTH_ARSR"/>
    <property type="match status" value="1"/>
</dbReference>
<dbReference type="PROSITE" id="PS50987">
    <property type="entry name" value="HTH_ARSR_2"/>
    <property type="match status" value="1"/>
</dbReference>
<keyword evidence="2" id="KW-0238">DNA-binding</keyword>
<dbReference type="CDD" id="cd00090">
    <property type="entry name" value="HTH_ARSR"/>
    <property type="match status" value="1"/>
</dbReference>
<proteinExistence type="predicted"/>